<feature type="domain" description="IFT121-like TPR repeats" evidence="15">
    <location>
        <begin position="1015"/>
        <end position="1109"/>
    </location>
</feature>
<evidence type="ECO:0000256" key="1">
    <source>
        <dbReference type="ARBA" id="ARBA00004120"/>
    </source>
</evidence>
<dbReference type="InterPro" id="IPR056159">
    <property type="entry name" value="Beta-prop_IFT121_TULP_N"/>
</dbReference>
<dbReference type="PROSITE" id="PS50294">
    <property type="entry name" value="WD_REPEATS_REGION"/>
    <property type="match status" value="1"/>
</dbReference>
<dbReference type="InterPro" id="IPR057361">
    <property type="entry name" value="TPR_WDR35"/>
</dbReference>
<evidence type="ECO:0000259" key="13">
    <source>
        <dbReference type="Pfam" id="PF23390"/>
    </source>
</evidence>
<reference evidence="16" key="1">
    <citation type="submission" date="2021-02" db="EMBL/GenBank/DDBJ databases">
        <authorList>
            <person name="Nowell W R."/>
        </authorList>
    </citation>
    <scope>NUCLEOTIDE SEQUENCE</scope>
</reference>
<evidence type="ECO:0000256" key="10">
    <source>
        <dbReference type="SAM" id="Phobius"/>
    </source>
</evidence>
<evidence type="ECO:0000259" key="11">
    <source>
        <dbReference type="Pfam" id="PF23145"/>
    </source>
</evidence>
<accession>A0A814MBY8</accession>
<dbReference type="InterPro" id="IPR039857">
    <property type="entry name" value="Ift122/121"/>
</dbReference>
<dbReference type="PANTHER" id="PTHR12764">
    <property type="entry name" value="WD REPEAT DOMAIN-RELATED"/>
    <property type="match status" value="1"/>
</dbReference>
<evidence type="ECO:0000256" key="9">
    <source>
        <dbReference type="PROSITE-ProRule" id="PRU00221"/>
    </source>
</evidence>
<dbReference type="InterPro" id="IPR015943">
    <property type="entry name" value="WD40/YVTN_repeat-like_dom_sf"/>
</dbReference>
<keyword evidence="10" id="KW-1133">Transmembrane helix</keyword>
<evidence type="ECO:0000256" key="7">
    <source>
        <dbReference type="ARBA" id="ARBA00023212"/>
    </source>
</evidence>
<dbReference type="Pfam" id="PF23390">
    <property type="entry name" value="Beta-prop_WDR35_2nd"/>
    <property type="match status" value="1"/>
</dbReference>
<sequence length="1359" mass="154174">MFVHLAKRIAMPGETSVTKCGWNAVDGYVSAGCADGLVKVLKLEIPETGDARSRGVAGQAQLTKNQTLEGHSNAISSIAWNERFGKLTTADSNGTVIVWVDSAQNEFVQDMLNNRTKNRISDMKWNSTGQMICIGHEDGNVIIGSVEGSRIAGKSLKNNKLAKVEWSPDSRLLLFGFVRGEIHIYDVKLNYLAPIQIFCIREGVPSAEIAGIEWYDGSNGLMSANCKSLVICYENGAMQLMSREDDPSPIILDVDMHVVSVKWNDNGSMLAVAGYQTTGDKTHNFINFYSPWGEHLRSLKVTGKTISDCAWEAHSLRIVIAIDNFIYFANCRLDYKWCYIQDTVIYSFYTCTRPEHIVVFWNTKTNEVHYRYVRNLLGIGGYGSYCCIGALVERIAPPMNNAIADTHVILLCNSIGITIESKYVPFQPVHICVTESYAIISAKSLIYIWGISGFIGSQMVKKQPFEKFIQIDDPATVRQGDELQSSLMANVDSIETEDPITSISATDKWFFVARSSGLVLRYSLPACNLMEKIECQFHISKIALNPIATLMSVIDINGNCMLIDLESKEPRDEITNFKKSDVWNVIWAKDLPDSFAIMEKTKISFVRGTETEEAVPCSGYVCDYNNLQVKVVMLDEIMKMHLRGVQAPSSDYITIYDNKLLRDMKTASEKLPLEQVSSLIEKDPHPQLWRALAEEALNHLDIKVAEHAFVKVHDYYGLQFLRRLQQFQGEQLKRAEIAAFLKRDEEVEKIYIHMDRKDLAYQLRRKLGDWFRVVQILQSGTVASDAMQNEAWNELGDFYYDRQQWATAVKYYEQSGNNSQAFHCYALVEDYAALEKLSRSLQENDPLLKPIGDTFATVGLSEQAVDAYKRCNRVQEAVQMCIEFSQWDMGIELARQYNLNDVKSLLTRQAKTLLSQNKPFDAIELYKKSANYLEAAKILYGIAENHSKENRPLLIKKKMYILCGLLIEKYRTAMKTTSRKEKKSTATISASDALQGLLTEETTGSGGVSDTQLIDNVWRPAEAYHFYILAQQQFKANNADGALRSALTLSEYEDIIPVQTIYNLIALCATSCGAFSTASKAFLKLEDDSSINEEDRKEYQKLAFQIFLSASHICICICHFTMTYTNQQPLHVHNLNKNSLVPWTKSHQNYTYDWNNEQEEYRIPIIQLTPRSDRSDNVEKEKSASIKNHIKIQEPPINDYFKQSLFACLTCFWMIAGIVCLIQSIKIRKILKKNNQQYNDEAKRRSNCLYTNLILTYVFGGMIIGVLIMTILVTFVVGIKGYFNKRPVLSGQCPQCSHRINDWCLNCPQCDWRFPPCIVTGRPIIEYAFWICPACKHRALQNEMARLDICPFCHSSVNG</sequence>
<evidence type="ECO:0000256" key="8">
    <source>
        <dbReference type="ARBA" id="ARBA00023273"/>
    </source>
</evidence>
<name>A0A814MBY8_9BILA</name>
<evidence type="ECO:0000313" key="18">
    <source>
        <dbReference type="Proteomes" id="UP000663845"/>
    </source>
</evidence>
<evidence type="ECO:0000256" key="3">
    <source>
        <dbReference type="ARBA" id="ARBA00022574"/>
    </source>
</evidence>
<protein>
    <recommendedName>
        <fullName evidence="19">Anaphase-promoting complex subunit 4 WD40 domain-containing protein</fullName>
    </recommendedName>
</protein>
<dbReference type="GO" id="GO:0035721">
    <property type="term" value="P:intraciliary retrograde transport"/>
    <property type="evidence" value="ECO:0007669"/>
    <property type="project" value="TreeGrafter"/>
</dbReference>
<dbReference type="GO" id="GO:0030991">
    <property type="term" value="C:intraciliary transport particle A"/>
    <property type="evidence" value="ECO:0007669"/>
    <property type="project" value="TreeGrafter"/>
</dbReference>
<dbReference type="GO" id="GO:0061512">
    <property type="term" value="P:protein localization to cilium"/>
    <property type="evidence" value="ECO:0007669"/>
    <property type="project" value="TreeGrafter"/>
</dbReference>
<dbReference type="Gene3D" id="2.130.10.10">
    <property type="entry name" value="YVTN repeat-like/Quinoprotein amine dehydrogenase"/>
    <property type="match status" value="2"/>
</dbReference>
<keyword evidence="3 9" id="KW-0853">WD repeat</keyword>
<dbReference type="InterPro" id="IPR056170">
    <property type="entry name" value="Znf_IFT121-like"/>
</dbReference>
<keyword evidence="7" id="KW-0206">Cytoskeleton</keyword>
<feature type="domain" description="IFT121/TULP4 N-terminal" evidence="14">
    <location>
        <begin position="1"/>
        <end position="332"/>
    </location>
</feature>
<keyword evidence="4" id="KW-0677">Repeat</keyword>
<evidence type="ECO:0000259" key="12">
    <source>
        <dbReference type="Pfam" id="PF23387"/>
    </source>
</evidence>
<dbReference type="InterPro" id="IPR057979">
    <property type="entry name" value="TPR_IFT121"/>
</dbReference>
<dbReference type="Pfam" id="PF25170">
    <property type="entry name" value="TPR_WDR35"/>
    <property type="match status" value="1"/>
</dbReference>
<keyword evidence="5" id="KW-0970">Cilium biogenesis/degradation</keyword>
<keyword evidence="10" id="KW-0472">Membrane</keyword>
<keyword evidence="2" id="KW-0963">Cytoplasm</keyword>
<feature type="repeat" description="WD" evidence="9">
    <location>
        <begin position="68"/>
        <end position="99"/>
    </location>
</feature>
<dbReference type="Proteomes" id="UP000663845">
    <property type="component" value="Unassembled WGS sequence"/>
</dbReference>
<feature type="domain" description="IFT121 second beta-propeller" evidence="13">
    <location>
        <begin position="337"/>
        <end position="640"/>
    </location>
</feature>
<keyword evidence="6" id="KW-0969">Cilium</keyword>
<comment type="caution">
    <text evidence="16">The sequence shown here is derived from an EMBL/GenBank/DDBJ whole genome shotgun (WGS) entry which is preliminary data.</text>
</comment>
<evidence type="ECO:0000256" key="4">
    <source>
        <dbReference type="ARBA" id="ARBA00022737"/>
    </source>
</evidence>
<dbReference type="SMART" id="SM00320">
    <property type="entry name" value="WD40"/>
    <property type="match status" value="5"/>
</dbReference>
<keyword evidence="10" id="KW-0812">Transmembrane</keyword>
<dbReference type="InterPro" id="IPR001680">
    <property type="entry name" value="WD40_rpt"/>
</dbReference>
<evidence type="ECO:0000256" key="2">
    <source>
        <dbReference type="ARBA" id="ARBA00022490"/>
    </source>
</evidence>
<dbReference type="Pfam" id="PF24797">
    <property type="entry name" value="Beta-prop_WDR35_TULP_N"/>
    <property type="match status" value="1"/>
</dbReference>
<dbReference type="GO" id="GO:0097730">
    <property type="term" value="C:non-motile cilium"/>
    <property type="evidence" value="ECO:0007669"/>
    <property type="project" value="TreeGrafter"/>
</dbReference>
<organism evidence="16 18">
    <name type="scientific">Adineta steineri</name>
    <dbReference type="NCBI Taxonomy" id="433720"/>
    <lineage>
        <taxon>Eukaryota</taxon>
        <taxon>Metazoa</taxon>
        <taxon>Spiralia</taxon>
        <taxon>Gnathifera</taxon>
        <taxon>Rotifera</taxon>
        <taxon>Eurotatoria</taxon>
        <taxon>Bdelloidea</taxon>
        <taxon>Adinetida</taxon>
        <taxon>Adinetidae</taxon>
        <taxon>Adineta</taxon>
    </lineage>
</organism>
<feature type="transmembrane region" description="Helical" evidence="10">
    <location>
        <begin position="1253"/>
        <end position="1279"/>
    </location>
</feature>
<dbReference type="EMBL" id="CAJOAZ010000117">
    <property type="protein sequence ID" value="CAF3538842.1"/>
    <property type="molecule type" value="Genomic_DNA"/>
</dbReference>
<dbReference type="Pfam" id="PF23387">
    <property type="entry name" value="TPR_IFT80_172"/>
    <property type="match status" value="1"/>
</dbReference>
<feature type="domain" description="IFT80/172/WDR35 TPR" evidence="12">
    <location>
        <begin position="688"/>
        <end position="776"/>
    </location>
</feature>
<feature type="domain" description="IFT121-like zinc finger" evidence="11">
    <location>
        <begin position="1315"/>
        <end position="1357"/>
    </location>
</feature>
<comment type="subcellular location">
    <subcellularLocation>
        <location evidence="1">Cytoplasm</location>
        <location evidence="1">Cytoskeleton</location>
        <location evidence="1">Cilium basal body</location>
    </subcellularLocation>
</comment>
<dbReference type="PANTHER" id="PTHR12764:SF5">
    <property type="entry name" value="LD29485P"/>
    <property type="match status" value="1"/>
</dbReference>
<gene>
    <name evidence="16" type="ORF">JYZ213_LOCUS20047</name>
    <name evidence="17" type="ORF">OXD698_LOCUS3328</name>
</gene>
<evidence type="ECO:0000259" key="15">
    <source>
        <dbReference type="Pfam" id="PF25768"/>
    </source>
</evidence>
<dbReference type="InterPro" id="IPR056158">
    <property type="entry name" value="Beta-prop_IFT121_2nd"/>
</dbReference>
<keyword evidence="8" id="KW-0966">Cell projection</keyword>
<dbReference type="InterPro" id="IPR056157">
    <property type="entry name" value="TPR_IFT80_172_dom"/>
</dbReference>
<dbReference type="Pfam" id="PF25768">
    <property type="entry name" value="TPR_IFT121"/>
    <property type="match status" value="1"/>
</dbReference>
<evidence type="ECO:0000313" key="16">
    <source>
        <dbReference type="EMBL" id="CAF1076437.1"/>
    </source>
</evidence>
<dbReference type="InterPro" id="IPR036322">
    <property type="entry name" value="WD40_repeat_dom_sf"/>
</dbReference>
<dbReference type="EMBL" id="CAJNOG010000208">
    <property type="protein sequence ID" value="CAF1076437.1"/>
    <property type="molecule type" value="Genomic_DNA"/>
</dbReference>
<evidence type="ECO:0000256" key="6">
    <source>
        <dbReference type="ARBA" id="ARBA00023069"/>
    </source>
</evidence>
<evidence type="ECO:0000256" key="5">
    <source>
        <dbReference type="ARBA" id="ARBA00022794"/>
    </source>
</evidence>
<proteinExistence type="predicted"/>
<dbReference type="SUPFAM" id="SSF50978">
    <property type="entry name" value="WD40 repeat-like"/>
    <property type="match status" value="2"/>
</dbReference>
<dbReference type="GO" id="GO:1905515">
    <property type="term" value="P:non-motile cilium assembly"/>
    <property type="evidence" value="ECO:0007669"/>
    <property type="project" value="TreeGrafter"/>
</dbReference>
<dbReference type="Gene3D" id="1.25.40.470">
    <property type="match status" value="2"/>
</dbReference>
<dbReference type="Proteomes" id="UP000663844">
    <property type="component" value="Unassembled WGS sequence"/>
</dbReference>
<evidence type="ECO:0008006" key="19">
    <source>
        <dbReference type="Google" id="ProtNLM"/>
    </source>
</evidence>
<evidence type="ECO:0000313" key="17">
    <source>
        <dbReference type="EMBL" id="CAF3538842.1"/>
    </source>
</evidence>
<feature type="transmembrane region" description="Helical" evidence="10">
    <location>
        <begin position="1204"/>
        <end position="1225"/>
    </location>
</feature>
<dbReference type="PROSITE" id="PS50082">
    <property type="entry name" value="WD_REPEATS_2"/>
    <property type="match status" value="1"/>
</dbReference>
<dbReference type="Pfam" id="PF23145">
    <property type="entry name" value="Zf_2nd_IFT121"/>
    <property type="match status" value="1"/>
</dbReference>
<evidence type="ECO:0000259" key="14">
    <source>
        <dbReference type="Pfam" id="PF24797"/>
    </source>
</evidence>